<dbReference type="PANTHER" id="PTHR32487:SF0">
    <property type="entry name" value="3-OXO-DELTA(4,5)-STEROID 5-BETA-REDUCTASE"/>
    <property type="match status" value="1"/>
</dbReference>
<dbReference type="AlphaFoldDB" id="A0AAF1KK04"/>
<dbReference type="PANTHER" id="PTHR32487">
    <property type="entry name" value="3-OXO-DELTA(4,5)-STEROID 5-BETA-REDUCTASE"/>
    <property type="match status" value="1"/>
</dbReference>
<dbReference type="CDD" id="cd08948">
    <property type="entry name" value="5beta-POR_like_SDR_a"/>
    <property type="match status" value="1"/>
</dbReference>
<feature type="domain" description="PRISE-like Rossmann-fold" evidence="1">
    <location>
        <begin position="65"/>
        <end position="348"/>
    </location>
</feature>
<proteinExistence type="predicted"/>
<gene>
    <name evidence="2" type="ORF">GXW79_13765</name>
</gene>
<dbReference type="Gene3D" id="3.40.50.720">
    <property type="entry name" value="NAD(P)-binding Rossmann-like Domain"/>
    <property type="match status" value="1"/>
</dbReference>
<evidence type="ECO:0000313" key="3">
    <source>
        <dbReference type="Proteomes" id="UP001196068"/>
    </source>
</evidence>
<dbReference type="Pfam" id="PF22917">
    <property type="entry name" value="PRISE"/>
    <property type="match status" value="1"/>
</dbReference>
<dbReference type="EMBL" id="JAAEDH010000015">
    <property type="protein sequence ID" value="MBR0656145.1"/>
    <property type="molecule type" value="Genomic_DNA"/>
</dbReference>
<reference evidence="2" key="1">
    <citation type="submission" date="2020-01" db="EMBL/GenBank/DDBJ databases">
        <authorList>
            <person name="Rat A."/>
        </authorList>
    </citation>
    <scope>NUCLEOTIDE SEQUENCE</scope>
    <source>
        <strain evidence="2">LMG 28251</strain>
    </source>
</reference>
<dbReference type="RefSeq" id="WP_211874988.1">
    <property type="nucleotide sequence ID" value="NZ_JAAEDH010000015.1"/>
</dbReference>
<accession>A0AAF1KK04</accession>
<dbReference type="InterPro" id="IPR055222">
    <property type="entry name" value="PRISE-like_Rossmann-fold"/>
</dbReference>
<protein>
    <submittedName>
        <fullName evidence="2">SDR family oxidoreductase</fullName>
    </submittedName>
</protein>
<dbReference type="InterPro" id="IPR036291">
    <property type="entry name" value="NAD(P)-bd_dom_sf"/>
</dbReference>
<evidence type="ECO:0000313" key="2">
    <source>
        <dbReference type="EMBL" id="MBR0656145.1"/>
    </source>
</evidence>
<reference evidence="2" key="2">
    <citation type="journal article" date="2021" name="Syst. Appl. Microbiol.">
        <title>Roseomonas hellenica sp. nov., isolated from roots of wild-growing Alkanna tinctoria.</title>
        <authorList>
            <person name="Rat A."/>
            <person name="Naranjo H.D."/>
            <person name="Lebbe L."/>
            <person name="Cnockaert M."/>
            <person name="Krigas N."/>
            <person name="Grigoriadou K."/>
            <person name="Maloupa E."/>
            <person name="Willems A."/>
        </authorList>
    </citation>
    <scope>NUCLEOTIDE SEQUENCE</scope>
    <source>
        <strain evidence="2">LMG 28251</strain>
    </source>
</reference>
<keyword evidence="3" id="KW-1185">Reference proteome</keyword>
<comment type="caution">
    <text evidence="2">The sequence shown here is derived from an EMBL/GenBank/DDBJ whole genome shotgun (WGS) entry which is preliminary data.</text>
</comment>
<evidence type="ECO:0000259" key="1">
    <source>
        <dbReference type="Pfam" id="PF22917"/>
    </source>
</evidence>
<name>A0AAF1KK04_9PROT</name>
<dbReference type="Proteomes" id="UP001196068">
    <property type="component" value="Unassembled WGS sequence"/>
</dbReference>
<organism evidence="2 3">
    <name type="scientific">Plastoroseomonas arctica</name>
    <dbReference type="NCBI Taxonomy" id="1509237"/>
    <lineage>
        <taxon>Bacteria</taxon>
        <taxon>Pseudomonadati</taxon>
        <taxon>Pseudomonadota</taxon>
        <taxon>Alphaproteobacteria</taxon>
        <taxon>Acetobacterales</taxon>
        <taxon>Acetobacteraceae</taxon>
        <taxon>Plastoroseomonas</taxon>
    </lineage>
</organism>
<sequence>MNRPTLLIAGASGAAATRVLEQAQASDGFNVVGLSRNRPERAGDWVEADLTDATSLAQALSSRRDVTHIVYASRAPHGETGVEDVAANVAMLRNLLDAAEASLPHFAHLHMIHGGKWYGLHLGPFRTPAREDDPRHMPPNFYYDQQDLVAARQLGKSWSWTASRPNFVLDVAPGRARNIASTLGAYAAICRELRVPFDFPGKEGAWTALHEVTDAALLAQGVLWMIQEAGCANRAFNLTNGDAFRWCDLWPFLAQRFDVPPGRPRPMAMRALMADKEPVWERVRQRHGLALPLSQVASWEFADFFLNMDYDVIASMTAMRNAGFTGFVDSWAMFDSQIEGYRAARVLPPVGAFATPGN</sequence>
<dbReference type="SUPFAM" id="SSF51735">
    <property type="entry name" value="NAD(P)-binding Rossmann-fold domains"/>
    <property type="match status" value="1"/>
</dbReference>